<evidence type="ECO:0000313" key="15">
    <source>
        <dbReference type="Proteomes" id="UP000015104"/>
    </source>
</evidence>
<comment type="pathway">
    <text evidence="2">Protein modification; protein glycosylation.</text>
</comment>
<dbReference type="EnsemblMetazoa" id="tetur24g00530.1">
    <property type="protein sequence ID" value="tetur24g00530.1"/>
    <property type="gene ID" value="tetur24g00530"/>
</dbReference>
<dbReference type="PANTHER" id="PTHR13036:SF0">
    <property type="entry name" value="CHITOBIOSYLDIPHOSPHODOLICHOL BETA-MANNOSYLTRANSFERASE"/>
    <property type="match status" value="1"/>
</dbReference>
<keyword evidence="8" id="KW-0472">Membrane</keyword>
<evidence type="ECO:0000256" key="8">
    <source>
        <dbReference type="ARBA" id="ARBA00023136"/>
    </source>
</evidence>
<evidence type="ECO:0000256" key="5">
    <source>
        <dbReference type="ARBA" id="ARBA00022692"/>
    </source>
</evidence>
<evidence type="ECO:0000256" key="3">
    <source>
        <dbReference type="ARBA" id="ARBA00022676"/>
    </source>
</evidence>
<evidence type="ECO:0000256" key="11">
    <source>
        <dbReference type="ARBA" id="ARBA00033088"/>
    </source>
</evidence>
<accession>T1KW65</accession>
<dbReference type="Gene3D" id="3.40.50.2000">
    <property type="entry name" value="Glycogen Phosphorylase B"/>
    <property type="match status" value="1"/>
</dbReference>
<reference evidence="15" key="1">
    <citation type="submission" date="2011-08" db="EMBL/GenBank/DDBJ databases">
        <authorList>
            <person name="Rombauts S."/>
        </authorList>
    </citation>
    <scope>NUCLEOTIDE SEQUENCE</scope>
    <source>
        <strain evidence="15">London</strain>
    </source>
</reference>
<dbReference type="GO" id="GO:0004578">
    <property type="term" value="F:chitobiosyldiphosphodolichol beta-mannosyltransferase activity"/>
    <property type="evidence" value="ECO:0007669"/>
    <property type="project" value="UniProtKB-EC"/>
</dbReference>
<dbReference type="HOGENOM" id="CLU_012079_0_0_1"/>
<dbReference type="eggNOG" id="KOG2941">
    <property type="taxonomic scope" value="Eukaryota"/>
</dbReference>
<dbReference type="GO" id="GO:0005789">
    <property type="term" value="C:endoplasmic reticulum membrane"/>
    <property type="evidence" value="ECO:0007669"/>
    <property type="project" value="UniProtKB-SubCell"/>
</dbReference>
<dbReference type="AlphaFoldDB" id="T1KW65"/>
<keyword evidence="6" id="KW-0256">Endoplasmic reticulum</keyword>
<keyword evidence="15" id="KW-1185">Reference proteome</keyword>
<gene>
    <name evidence="14" type="primary">107367870</name>
</gene>
<dbReference type="Pfam" id="PF00534">
    <property type="entry name" value="Glycos_transf_1"/>
    <property type="match status" value="1"/>
</dbReference>
<evidence type="ECO:0000259" key="13">
    <source>
        <dbReference type="Pfam" id="PF00534"/>
    </source>
</evidence>
<dbReference type="SUPFAM" id="SSF53756">
    <property type="entry name" value="UDP-Glycosyltransferase/glycogen phosphorylase"/>
    <property type="match status" value="1"/>
</dbReference>
<keyword evidence="5" id="KW-0812">Transmembrane</keyword>
<keyword evidence="7" id="KW-1133">Transmembrane helix</keyword>
<dbReference type="PANTHER" id="PTHR13036">
    <property type="entry name" value="BETA1,4 MANNOSYLTRANSFERASE"/>
    <property type="match status" value="1"/>
</dbReference>
<sequence length="423" mass="48373">MGPSVAVVVLGDFERSPRMKYHCLSLTKSHCNVDIVAYFDTPVSEEIAANPLIKIYPLKTNSSFSSCPRIINYFMKTLVQSFSLLITLFTITKPDFVLLQNPPSVPTIPIVWFYSVIKGVNFVIDWHNYGHTILALSLGPNHLLVKIYRWCEGFFGSKSYHNFCVSQAMADDLLKTWNIEADVFYDRSPDSFKPLESRNKYNFLRKMAQMFPPFDSGDDSGSKFYEECEDGEIIEKKNRPFLLISGTSWTEDEDFSILLNALDIYDEKSCADTSLPDLICVITGKGPLKTYYQEIISDRCWTRVSVILPWLTTEDYRRMVSSADVGVSLHTSSSQLDLPMKIIDLFGCCVPVLAVSFKCLPELVIEDYNGKIFKDSKELAIMLQKLLTQPQTDLKNMRKNLLSSRKEFSWDIEWNKVVKPIFS</sequence>
<dbReference type="EMBL" id="CAEY01000638">
    <property type="status" value="NOT_ANNOTATED_CDS"/>
    <property type="molecule type" value="Genomic_DNA"/>
</dbReference>
<dbReference type="InterPro" id="IPR026051">
    <property type="entry name" value="ALG1-like"/>
</dbReference>
<evidence type="ECO:0000256" key="2">
    <source>
        <dbReference type="ARBA" id="ARBA00004922"/>
    </source>
</evidence>
<dbReference type="STRING" id="32264.T1KW65"/>
<keyword evidence="4" id="KW-0808">Transferase</keyword>
<evidence type="ECO:0000313" key="14">
    <source>
        <dbReference type="EnsemblMetazoa" id="tetur24g00530.1"/>
    </source>
</evidence>
<reference evidence="14" key="2">
    <citation type="submission" date="2015-06" db="UniProtKB">
        <authorList>
            <consortium name="EnsemblMetazoa"/>
        </authorList>
    </citation>
    <scope>IDENTIFICATION</scope>
</reference>
<evidence type="ECO:0000256" key="7">
    <source>
        <dbReference type="ARBA" id="ARBA00022989"/>
    </source>
</evidence>
<proteinExistence type="predicted"/>
<evidence type="ECO:0000256" key="1">
    <source>
        <dbReference type="ARBA" id="ARBA00004389"/>
    </source>
</evidence>
<evidence type="ECO:0000256" key="12">
    <source>
        <dbReference type="ARBA" id="ARBA00045071"/>
    </source>
</evidence>
<feature type="domain" description="Glycosyl transferase family 1" evidence="13">
    <location>
        <begin position="238"/>
        <end position="400"/>
    </location>
</feature>
<comment type="subcellular location">
    <subcellularLocation>
        <location evidence="1">Endoplasmic reticulum membrane</location>
        <topology evidence="1">Single-pass membrane protein</topology>
    </subcellularLocation>
</comment>
<evidence type="ECO:0000256" key="6">
    <source>
        <dbReference type="ARBA" id="ARBA00022824"/>
    </source>
</evidence>
<evidence type="ECO:0000256" key="9">
    <source>
        <dbReference type="ARBA" id="ARBA00031434"/>
    </source>
</evidence>
<name>T1KW65_TETUR</name>
<comment type="catalytic activity">
    <reaction evidence="12">
        <text>an N,N'-diacetylchitobiosyl-diphospho-di-trans,poly-cis-dolichol + GDP-alpha-D-mannose = a beta-D-Man-(1-&gt;4)-beta-D-GlcNAc-(1-&gt;4)-alpha-D-GlcNAc-diphospho-di-trans,poly-cis-dolichol + GDP + H(+)</text>
        <dbReference type="Rhea" id="RHEA:13865"/>
        <dbReference type="Rhea" id="RHEA-COMP:19510"/>
        <dbReference type="Rhea" id="RHEA-COMP:19511"/>
        <dbReference type="ChEBI" id="CHEBI:15378"/>
        <dbReference type="ChEBI" id="CHEBI:57269"/>
        <dbReference type="ChEBI" id="CHEBI:57527"/>
        <dbReference type="ChEBI" id="CHEBI:58189"/>
        <dbReference type="ChEBI" id="CHEBI:58472"/>
        <dbReference type="EC" id="2.4.1.142"/>
    </reaction>
    <physiologicalReaction direction="left-to-right" evidence="12">
        <dbReference type="Rhea" id="RHEA:13866"/>
    </physiologicalReaction>
</comment>
<dbReference type="InterPro" id="IPR001296">
    <property type="entry name" value="Glyco_trans_1"/>
</dbReference>
<dbReference type="Proteomes" id="UP000015104">
    <property type="component" value="Unassembled WGS sequence"/>
</dbReference>
<keyword evidence="3" id="KW-0328">Glycosyltransferase</keyword>
<dbReference type="OMA" id="CKLIIDW"/>
<evidence type="ECO:0000256" key="4">
    <source>
        <dbReference type="ARBA" id="ARBA00022679"/>
    </source>
</evidence>
<organism evidence="14 15">
    <name type="scientific">Tetranychus urticae</name>
    <name type="common">Two-spotted spider mite</name>
    <dbReference type="NCBI Taxonomy" id="32264"/>
    <lineage>
        <taxon>Eukaryota</taxon>
        <taxon>Metazoa</taxon>
        <taxon>Ecdysozoa</taxon>
        <taxon>Arthropoda</taxon>
        <taxon>Chelicerata</taxon>
        <taxon>Arachnida</taxon>
        <taxon>Acari</taxon>
        <taxon>Acariformes</taxon>
        <taxon>Trombidiformes</taxon>
        <taxon>Prostigmata</taxon>
        <taxon>Eleutherengona</taxon>
        <taxon>Raphignathae</taxon>
        <taxon>Tetranychoidea</taxon>
        <taxon>Tetranychidae</taxon>
        <taxon>Tetranychus</taxon>
    </lineage>
</organism>
<evidence type="ECO:0000256" key="10">
    <source>
        <dbReference type="ARBA" id="ARBA00031566"/>
    </source>
</evidence>
<dbReference type="OrthoDB" id="614844at2759"/>
<dbReference type="KEGG" id="tut:107367870"/>
<protein>
    <recommendedName>
        <fullName evidence="10">Beta-1,4-mannosyltransferase</fullName>
    </recommendedName>
    <alternativeName>
        <fullName evidence="11">GDP-Man:GlcNAc2-PP-dolichol mannosyltransferase</fullName>
    </alternativeName>
    <alternativeName>
        <fullName evidence="9">GDP-mannose-dolichol diphosphochitobiose mannosyltransferase</fullName>
    </alternativeName>
</protein>